<keyword evidence="2" id="KW-0479">Metal-binding</keyword>
<evidence type="ECO:0000256" key="4">
    <source>
        <dbReference type="ARBA" id="ARBA00023004"/>
    </source>
</evidence>
<keyword evidence="1" id="KW-0001">2Fe-2S</keyword>
<sequence>MRRVLLDRSVLLMRGLKGDTAAIGNVCPHRFASLSEGRFERDLVECPYHGLRFDMSGQCVHNPHGDGRITERARVASYPLVERHGALWIWLGDIMAADPARIPDLCLLETTDPTDRAPGYLLTKANYQLLSDNILDLSHADFIHPATLGTGGEIAGTKARARLEGDIVTVEWAFTGKGMAMERSLRDGAEVDSRFEVTWYPAGVMILRNDVGPVGEGEPAAKRAGVHIMTPETSRTTHYFFENADAGRRKKLALALDVFEREDGVVLEEVQRNMGDSDFWDMEPLILSSDSGAILARRVLQRLIRRERARSATASHPPQKARLSQPF</sequence>
<feature type="domain" description="Rieske" evidence="7">
    <location>
        <begin position="1"/>
        <end position="89"/>
    </location>
</feature>
<evidence type="ECO:0000259" key="7">
    <source>
        <dbReference type="PROSITE" id="PS51296"/>
    </source>
</evidence>
<dbReference type="InterPro" id="IPR017941">
    <property type="entry name" value="Rieske_2Fe-2S"/>
</dbReference>
<dbReference type="AlphaFoldDB" id="A0A7W9ESG7"/>
<evidence type="ECO:0000256" key="5">
    <source>
        <dbReference type="ARBA" id="ARBA00023014"/>
    </source>
</evidence>
<accession>A0A7W9ESG7</accession>
<dbReference type="EMBL" id="JACIJH010000025">
    <property type="protein sequence ID" value="MBB5708704.1"/>
    <property type="molecule type" value="Genomic_DNA"/>
</dbReference>
<dbReference type="Pfam" id="PF00355">
    <property type="entry name" value="Rieske"/>
    <property type="match status" value="1"/>
</dbReference>
<keyword evidence="5" id="KW-0411">Iron-sulfur</keyword>
<dbReference type="GO" id="GO:0046872">
    <property type="term" value="F:metal ion binding"/>
    <property type="evidence" value="ECO:0007669"/>
    <property type="project" value="UniProtKB-KW"/>
</dbReference>
<dbReference type="Gene3D" id="3.90.380.10">
    <property type="entry name" value="Naphthalene 1,2-dioxygenase Alpha Subunit, Chain A, domain 1"/>
    <property type="match status" value="1"/>
</dbReference>
<comment type="caution">
    <text evidence="8">The sequence shown here is derived from an EMBL/GenBank/DDBJ whole genome shotgun (WGS) entry which is preliminary data.</text>
</comment>
<dbReference type="GO" id="GO:0018489">
    <property type="term" value="F:vanillate monooxygenase activity"/>
    <property type="evidence" value="ECO:0007669"/>
    <property type="project" value="UniProtKB-EC"/>
</dbReference>
<evidence type="ECO:0000256" key="6">
    <source>
        <dbReference type="SAM" id="MobiDB-lite"/>
    </source>
</evidence>
<dbReference type="GO" id="GO:0032259">
    <property type="term" value="P:methylation"/>
    <property type="evidence" value="ECO:0007669"/>
    <property type="project" value="UniProtKB-KW"/>
</dbReference>
<name>A0A7W9ESG7_9SPHN</name>
<dbReference type="Proteomes" id="UP000537161">
    <property type="component" value="Unassembled WGS sequence"/>
</dbReference>
<dbReference type="InterPro" id="IPR050584">
    <property type="entry name" value="Cholesterol_7-desaturase"/>
</dbReference>
<keyword evidence="4" id="KW-0408">Iron</keyword>
<evidence type="ECO:0000256" key="2">
    <source>
        <dbReference type="ARBA" id="ARBA00022723"/>
    </source>
</evidence>
<dbReference type="EC" id="1.14.13.82" evidence="8"/>
<dbReference type="GO" id="GO:0051537">
    <property type="term" value="F:2 iron, 2 sulfur cluster binding"/>
    <property type="evidence" value="ECO:0007669"/>
    <property type="project" value="UniProtKB-KW"/>
</dbReference>
<protein>
    <submittedName>
        <fullName evidence="8">Vanillate O-demethylase monooxygenase subunit</fullName>
        <ecNumber evidence="8">1.14.13.82</ecNumber>
    </submittedName>
</protein>
<keyword evidence="3 8" id="KW-0560">Oxidoreductase</keyword>
<keyword evidence="8" id="KW-0503">Monooxygenase</keyword>
<keyword evidence="8" id="KW-0808">Transferase</keyword>
<dbReference type="Gene3D" id="2.102.10.10">
    <property type="entry name" value="Rieske [2Fe-2S] iron-sulphur domain"/>
    <property type="match status" value="1"/>
</dbReference>
<proteinExistence type="predicted"/>
<evidence type="ECO:0000256" key="1">
    <source>
        <dbReference type="ARBA" id="ARBA00022714"/>
    </source>
</evidence>
<evidence type="ECO:0000313" key="8">
    <source>
        <dbReference type="EMBL" id="MBB5708704.1"/>
    </source>
</evidence>
<organism evidence="8 9">
    <name type="scientific">Sphingopyxis panaciterrulae</name>
    <dbReference type="NCBI Taxonomy" id="462372"/>
    <lineage>
        <taxon>Bacteria</taxon>
        <taxon>Pseudomonadati</taxon>
        <taxon>Pseudomonadota</taxon>
        <taxon>Alphaproteobacteria</taxon>
        <taxon>Sphingomonadales</taxon>
        <taxon>Sphingomonadaceae</taxon>
        <taxon>Sphingopyxis</taxon>
    </lineage>
</organism>
<dbReference type="SUPFAM" id="SSF55961">
    <property type="entry name" value="Bet v1-like"/>
    <property type="match status" value="1"/>
</dbReference>
<dbReference type="PANTHER" id="PTHR21266:SF60">
    <property type="entry name" value="3-KETOSTEROID-9-ALPHA-MONOOXYGENASE, OXYGENASE COMPONENT"/>
    <property type="match status" value="1"/>
</dbReference>
<dbReference type="PANTHER" id="PTHR21266">
    <property type="entry name" value="IRON-SULFUR DOMAIN CONTAINING PROTEIN"/>
    <property type="match status" value="1"/>
</dbReference>
<gene>
    <name evidence="8" type="ORF">FHR21_004098</name>
</gene>
<dbReference type="PROSITE" id="PS51296">
    <property type="entry name" value="RIESKE"/>
    <property type="match status" value="1"/>
</dbReference>
<dbReference type="SUPFAM" id="SSF50022">
    <property type="entry name" value="ISP domain"/>
    <property type="match status" value="1"/>
</dbReference>
<dbReference type="GO" id="GO:0008168">
    <property type="term" value="F:methyltransferase activity"/>
    <property type="evidence" value="ECO:0007669"/>
    <property type="project" value="UniProtKB-KW"/>
</dbReference>
<evidence type="ECO:0000313" key="9">
    <source>
        <dbReference type="Proteomes" id="UP000537161"/>
    </source>
</evidence>
<keyword evidence="8" id="KW-0489">Methyltransferase</keyword>
<dbReference type="InterPro" id="IPR044043">
    <property type="entry name" value="VanA_C_cat"/>
</dbReference>
<keyword evidence="9" id="KW-1185">Reference proteome</keyword>
<dbReference type="Pfam" id="PF19112">
    <property type="entry name" value="VanA_C"/>
    <property type="match status" value="1"/>
</dbReference>
<evidence type="ECO:0000256" key="3">
    <source>
        <dbReference type="ARBA" id="ARBA00023002"/>
    </source>
</evidence>
<dbReference type="InterPro" id="IPR036922">
    <property type="entry name" value="Rieske_2Fe-2S_sf"/>
</dbReference>
<reference evidence="8 9" key="1">
    <citation type="submission" date="2020-08" db="EMBL/GenBank/DDBJ databases">
        <title>Genomic Encyclopedia of Type Strains, Phase IV (KMG-IV): sequencing the most valuable type-strain genomes for metagenomic binning, comparative biology and taxonomic classification.</title>
        <authorList>
            <person name="Goeker M."/>
        </authorList>
    </citation>
    <scope>NUCLEOTIDE SEQUENCE [LARGE SCALE GENOMIC DNA]</scope>
    <source>
        <strain evidence="8 9">DSM 27163</strain>
    </source>
</reference>
<feature type="region of interest" description="Disordered" evidence="6">
    <location>
        <begin position="308"/>
        <end position="327"/>
    </location>
</feature>